<dbReference type="NCBIfam" id="NF001611">
    <property type="entry name" value="PRK00400.1-3"/>
    <property type="match status" value="1"/>
</dbReference>
<dbReference type="InterPro" id="IPR008179">
    <property type="entry name" value="HisE"/>
</dbReference>
<gene>
    <name evidence="9" type="primary">hisE</name>
    <name evidence="10" type="ORF">A8950_1807</name>
</gene>
<organism evidence="10 11">
    <name type="scientific">Dongia mobilis</name>
    <dbReference type="NCBI Taxonomy" id="578943"/>
    <lineage>
        <taxon>Bacteria</taxon>
        <taxon>Pseudomonadati</taxon>
        <taxon>Pseudomonadota</taxon>
        <taxon>Alphaproteobacteria</taxon>
        <taxon>Rhodospirillales</taxon>
        <taxon>Dongiaceae</taxon>
        <taxon>Dongia</taxon>
    </lineage>
</organism>
<dbReference type="GO" id="GO:0005524">
    <property type="term" value="F:ATP binding"/>
    <property type="evidence" value="ECO:0007669"/>
    <property type="project" value="UniProtKB-KW"/>
</dbReference>
<comment type="catalytic activity">
    <reaction evidence="1 9">
        <text>1-(5-phospho-beta-D-ribosyl)-ATP + H2O = 1-(5-phospho-beta-D-ribosyl)-5'-AMP + diphosphate + H(+)</text>
        <dbReference type="Rhea" id="RHEA:22828"/>
        <dbReference type="ChEBI" id="CHEBI:15377"/>
        <dbReference type="ChEBI" id="CHEBI:15378"/>
        <dbReference type="ChEBI" id="CHEBI:33019"/>
        <dbReference type="ChEBI" id="CHEBI:59457"/>
        <dbReference type="ChEBI" id="CHEBI:73183"/>
        <dbReference type="EC" id="3.6.1.31"/>
    </reaction>
</comment>
<comment type="similarity">
    <text evidence="3 9">Belongs to the PRA-PH family.</text>
</comment>
<dbReference type="CDD" id="cd11534">
    <property type="entry name" value="NTP-PPase_HisIE_like"/>
    <property type="match status" value="1"/>
</dbReference>
<proteinExistence type="inferred from homology"/>
<reference evidence="10 11" key="1">
    <citation type="submission" date="2019-03" db="EMBL/GenBank/DDBJ databases">
        <title>Genomic Encyclopedia of Type Strains, Phase III (KMG-III): the genomes of soil and plant-associated and newly described type strains.</title>
        <authorList>
            <person name="Whitman W."/>
        </authorList>
    </citation>
    <scope>NUCLEOTIDE SEQUENCE [LARGE SCALE GENOMIC DNA]</scope>
    <source>
        <strain evidence="10 11">CGMCC 1.7660</strain>
    </source>
</reference>
<evidence type="ECO:0000256" key="5">
    <source>
        <dbReference type="ARBA" id="ARBA00022741"/>
    </source>
</evidence>
<dbReference type="PANTHER" id="PTHR42945:SF1">
    <property type="entry name" value="HISTIDINE BIOSYNTHESIS BIFUNCTIONAL PROTEIN HIS7"/>
    <property type="match status" value="1"/>
</dbReference>
<evidence type="ECO:0000256" key="7">
    <source>
        <dbReference type="ARBA" id="ARBA00022840"/>
    </source>
</evidence>
<evidence type="ECO:0000256" key="1">
    <source>
        <dbReference type="ARBA" id="ARBA00001460"/>
    </source>
</evidence>
<dbReference type="RefSeq" id="WP_133613311.1">
    <property type="nucleotide sequence ID" value="NZ_SNYW01000008.1"/>
</dbReference>
<evidence type="ECO:0000256" key="9">
    <source>
        <dbReference type="HAMAP-Rule" id="MF_01020"/>
    </source>
</evidence>
<name>A0A4R6WR39_9PROT</name>
<dbReference type="GO" id="GO:0005737">
    <property type="term" value="C:cytoplasm"/>
    <property type="evidence" value="ECO:0007669"/>
    <property type="project" value="UniProtKB-SubCell"/>
</dbReference>
<accession>A0A4R6WR39</accession>
<keyword evidence="6 9" id="KW-0378">Hydrolase</keyword>
<protein>
    <recommendedName>
        <fullName evidence="9">Phosphoribosyl-ATP pyrophosphatase</fullName>
        <shortName evidence="9">PRA-PH</shortName>
        <ecNumber evidence="9">3.6.1.31</ecNumber>
    </recommendedName>
</protein>
<dbReference type="HAMAP" id="MF_01020">
    <property type="entry name" value="HisE"/>
    <property type="match status" value="1"/>
</dbReference>
<keyword evidence="11" id="KW-1185">Reference proteome</keyword>
<evidence type="ECO:0000313" key="10">
    <source>
        <dbReference type="EMBL" id="TDQ81987.1"/>
    </source>
</evidence>
<dbReference type="Pfam" id="PF01503">
    <property type="entry name" value="PRA-PH"/>
    <property type="match status" value="1"/>
</dbReference>
<keyword evidence="9" id="KW-0963">Cytoplasm</keyword>
<comment type="pathway">
    <text evidence="2 9">Amino-acid biosynthesis; L-histidine biosynthesis; L-histidine from 5-phospho-alpha-D-ribose 1-diphosphate: step 2/9.</text>
</comment>
<keyword evidence="4 9" id="KW-0028">Amino-acid biosynthesis</keyword>
<dbReference type="EC" id="3.6.1.31" evidence="9"/>
<dbReference type="UniPathway" id="UPA00031">
    <property type="reaction ID" value="UER00007"/>
</dbReference>
<dbReference type="Gene3D" id="1.10.287.1080">
    <property type="entry name" value="MazG-like"/>
    <property type="match status" value="1"/>
</dbReference>
<evidence type="ECO:0000256" key="3">
    <source>
        <dbReference type="ARBA" id="ARBA00009392"/>
    </source>
</evidence>
<dbReference type="AlphaFoldDB" id="A0A4R6WR39"/>
<dbReference type="Proteomes" id="UP000295783">
    <property type="component" value="Unassembled WGS sequence"/>
</dbReference>
<evidence type="ECO:0000313" key="11">
    <source>
        <dbReference type="Proteomes" id="UP000295783"/>
    </source>
</evidence>
<keyword evidence="5 9" id="KW-0547">Nucleotide-binding</keyword>
<comment type="caution">
    <text evidence="10">The sequence shown here is derived from an EMBL/GenBank/DDBJ whole genome shotgun (WGS) entry which is preliminary data.</text>
</comment>
<evidence type="ECO:0000256" key="4">
    <source>
        <dbReference type="ARBA" id="ARBA00022605"/>
    </source>
</evidence>
<dbReference type="GO" id="GO:0004636">
    <property type="term" value="F:phosphoribosyl-ATP diphosphatase activity"/>
    <property type="evidence" value="ECO:0007669"/>
    <property type="project" value="UniProtKB-UniRule"/>
</dbReference>
<evidence type="ECO:0000256" key="8">
    <source>
        <dbReference type="ARBA" id="ARBA00023102"/>
    </source>
</evidence>
<dbReference type="NCBIfam" id="TIGR03188">
    <property type="entry name" value="histidine_hisI"/>
    <property type="match status" value="1"/>
</dbReference>
<evidence type="ECO:0000256" key="6">
    <source>
        <dbReference type="ARBA" id="ARBA00022801"/>
    </source>
</evidence>
<keyword evidence="8 9" id="KW-0368">Histidine biosynthesis</keyword>
<dbReference type="PANTHER" id="PTHR42945">
    <property type="entry name" value="HISTIDINE BIOSYNTHESIS BIFUNCTIONAL PROTEIN"/>
    <property type="match status" value="1"/>
</dbReference>
<dbReference type="GO" id="GO:0000105">
    <property type="term" value="P:L-histidine biosynthetic process"/>
    <property type="evidence" value="ECO:0007669"/>
    <property type="project" value="UniProtKB-UniRule"/>
</dbReference>
<evidence type="ECO:0000256" key="2">
    <source>
        <dbReference type="ARBA" id="ARBA00005204"/>
    </source>
</evidence>
<dbReference type="InterPro" id="IPR021130">
    <property type="entry name" value="PRib-ATP_PPHydrolase-like"/>
</dbReference>
<comment type="subcellular location">
    <subcellularLocation>
        <location evidence="9">Cytoplasm</location>
    </subcellularLocation>
</comment>
<dbReference type="SUPFAM" id="SSF101386">
    <property type="entry name" value="all-alpha NTP pyrophosphatases"/>
    <property type="match status" value="1"/>
</dbReference>
<sequence length="113" mass="12274">MADDRKLDGTTLDSLYGVIESRRGSDPTTSHTSKLFHRGTAKIAQKLGEEAVEAVIEAMRGDNAALVAESSDLLYHLLVLWADRGVRPEEVWAALKAREGISGIAEKAARKGR</sequence>
<dbReference type="OrthoDB" id="9814738at2"/>
<keyword evidence="7 9" id="KW-0067">ATP-binding</keyword>
<dbReference type="NCBIfam" id="NF001613">
    <property type="entry name" value="PRK00400.1-5"/>
    <property type="match status" value="1"/>
</dbReference>
<dbReference type="EMBL" id="SNYW01000008">
    <property type="protein sequence ID" value="TDQ81987.1"/>
    <property type="molecule type" value="Genomic_DNA"/>
</dbReference>